<dbReference type="InterPro" id="IPR016040">
    <property type="entry name" value="NAD(P)-bd_dom"/>
</dbReference>
<dbReference type="EMBL" id="JBHLUD010000008">
    <property type="protein sequence ID" value="MFC0544792.1"/>
    <property type="molecule type" value="Genomic_DNA"/>
</dbReference>
<dbReference type="PANTHER" id="PTHR43162">
    <property type="match status" value="1"/>
</dbReference>
<dbReference type="InterPro" id="IPR051604">
    <property type="entry name" value="Ergot_Alk_Oxidoreductase"/>
</dbReference>
<dbReference type="Gene3D" id="3.40.50.720">
    <property type="entry name" value="NAD(P)-binding Rossmann-like Domain"/>
    <property type="match status" value="1"/>
</dbReference>
<reference evidence="2 3" key="1">
    <citation type="submission" date="2024-09" db="EMBL/GenBank/DDBJ databases">
        <authorList>
            <person name="Sun Q."/>
            <person name="Mori K."/>
        </authorList>
    </citation>
    <scope>NUCLEOTIDE SEQUENCE [LARGE SCALE GENOMIC DNA]</scope>
    <source>
        <strain evidence="2 3">TBRC 1432</strain>
    </source>
</reference>
<dbReference type="Gene3D" id="3.90.25.10">
    <property type="entry name" value="UDP-galactose 4-epimerase, domain 1"/>
    <property type="match status" value="1"/>
</dbReference>
<dbReference type="PANTHER" id="PTHR43162:SF1">
    <property type="entry name" value="PRESTALK A DIFFERENTIATION PROTEIN A"/>
    <property type="match status" value="1"/>
</dbReference>
<dbReference type="Pfam" id="PF13460">
    <property type="entry name" value="NAD_binding_10"/>
    <property type="match status" value="1"/>
</dbReference>
<proteinExistence type="predicted"/>
<sequence>MILVTGATGRVGGSALAQLWDKGVAVRALVRDPGRAALPDGVEVVRGDLADPASLGPALDGVDSVFLVWPTLAADHAAPEVVATIAKQTRRVVYLSANGVSADTTEGILGSHAMMERLIEDSGLEWTFLRPTGFAANTLGWAPGVRAEGVVRWIHGAARRALIHEKDIGAVGALALTSDGLIGERPVLTGPESITQIEQAAAIGHAIGRPVRFEEVPADVARRAISADLPPSAVDGILAGHAALVANPEPVSDTVPRLVGRPALTFEQWAVDHAADFS</sequence>
<name>A0ABV6MWZ1_9PSEU</name>
<gene>
    <name evidence="2" type="ORF">ACFFH7_25035</name>
</gene>
<dbReference type="InterPro" id="IPR036291">
    <property type="entry name" value="NAD(P)-bd_dom_sf"/>
</dbReference>
<keyword evidence="3" id="KW-1185">Reference proteome</keyword>
<dbReference type="RefSeq" id="WP_273936470.1">
    <property type="nucleotide sequence ID" value="NZ_CP097263.1"/>
</dbReference>
<feature type="domain" description="NAD(P)-binding" evidence="1">
    <location>
        <begin position="6"/>
        <end position="136"/>
    </location>
</feature>
<comment type="caution">
    <text evidence="2">The sequence shown here is derived from an EMBL/GenBank/DDBJ whole genome shotgun (WGS) entry which is preliminary data.</text>
</comment>
<evidence type="ECO:0000259" key="1">
    <source>
        <dbReference type="Pfam" id="PF13460"/>
    </source>
</evidence>
<dbReference type="Proteomes" id="UP001589810">
    <property type="component" value="Unassembled WGS sequence"/>
</dbReference>
<dbReference type="SUPFAM" id="SSF51735">
    <property type="entry name" value="NAD(P)-binding Rossmann-fold domains"/>
    <property type="match status" value="1"/>
</dbReference>
<evidence type="ECO:0000313" key="3">
    <source>
        <dbReference type="Proteomes" id="UP001589810"/>
    </source>
</evidence>
<organism evidence="2 3">
    <name type="scientific">Kutzneria chonburiensis</name>
    <dbReference type="NCBI Taxonomy" id="1483604"/>
    <lineage>
        <taxon>Bacteria</taxon>
        <taxon>Bacillati</taxon>
        <taxon>Actinomycetota</taxon>
        <taxon>Actinomycetes</taxon>
        <taxon>Pseudonocardiales</taxon>
        <taxon>Pseudonocardiaceae</taxon>
        <taxon>Kutzneria</taxon>
    </lineage>
</organism>
<protein>
    <submittedName>
        <fullName evidence="2">NAD(P)H-binding protein</fullName>
    </submittedName>
</protein>
<evidence type="ECO:0000313" key="2">
    <source>
        <dbReference type="EMBL" id="MFC0544792.1"/>
    </source>
</evidence>
<accession>A0ABV6MWZ1</accession>